<dbReference type="Proteomes" id="UP001268819">
    <property type="component" value="Unassembled WGS sequence"/>
</dbReference>
<evidence type="ECO:0000313" key="1">
    <source>
        <dbReference type="EMBL" id="MDR6597631.1"/>
    </source>
</evidence>
<evidence type="ECO:0000313" key="2">
    <source>
        <dbReference type="Proteomes" id="UP001268819"/>
    </source>
</evidence>
<name>A0ABU1Q409_9PSEU</name>
<protein>
    <submittedName>
        <fullName evidence="1">Uncharacterized protein</fullName>
    </submittedName>
</protein>
<organism evidence="1 2">
    <name type="scientific">Saccharothrix longispora</name>
    <dbReference type="NCBI Taxonomy" id="33920"/>
    <lineage>
        <taxon>Bacteria</taxon>
        <taxon>Bacillati</taxon>
        <taxon>Actinomycetota</taxon>
        <taxon>Actinomycetes</taxon>
        <taxon>Pseudonocardiales</taxon>
        <taxon>Pseudonocardiaceae</taxon>
        <taxon>Saccharothrix</taxon>
    </lineage>
</organism>
<accession>A0ABU1Q409</accession>
<keyword evidence="2" id="KW-1185">Reference proteome</keyword>
<sequence length="31" mass="3151">MTVVDTTTWTAAETVARALARATAASRGDVG</sequence>
<reference evidence="1 2" key="1">
    <citation type="submission" date="2023-07" db="EMBL/GenBank/DDBJ databases">
        <title>Sequencing the genomes of 1000 actinobacteria strains.</title>
        <authorList>
            <person name="Klenk H.-P."/>
        </authorList>
    </citation>
    <scope>NUCLEOTIDE SEQUENCE [LARGE SCALE GENOMIC DNA]</scope>
    <source>
        <strain evidence="1 2">DSM 43749</strain>
    </source>
</reference>
<dbReference type="EMBL" id="JAVDSG010000001">
    <property type="protein sequence ID" value="MDR6597631.1"/>
    <property type="molecule type" value="Genomic_DNA"/>
</dbReference>
<proteinExistence type="predicted"/>
<gene>
    <name evidence="1" type="ORF">J2S66_006015</name>
</gene>
<comment type="caution">
    <text evidence="1">The sequence shown here is derived from an EMBL/GenBank/DDBJ whole genome shotgun (WGS) entry which is preliminary data.</text>
</comment>